<sequence>MQNGEESAVGSNDYGQIMSTMSKETFKSDTKIQFHNKYCEPCKFISAVCGDNYALYQVSEKTSSDPSQLIYAHDSKETIFLNIGKRSPLSLFGGRTTSAVIDTEGSVIIITDSVYGSPTSELNSKKQLK</sequence>
<evidence type="ECO:0000313" key="2">
    <source>
        <dbReference type="Proteomes" id="UP001470230"/>
    </source>
</evidence>
<reference evidence="1 2" key="1">
    <citation type="submission" date="2024-04" db="EMBL/GenBank/DDBJ databases">
        <title>Tritrichomonas musculus Genome.</title>
        <authorList>
            <person name="Alves-Ferreira E."/>
            <person name="Grigg M."/>
            <person name="Lorenzi H."/>
            <person name="Galac M."/>
        </authorList>
    </citation>
    <scope>NUCLEOTIDE SEQUENCE [LARGE SCALE GENOMIC DNA]</scope>
    <source>
        <strain evidence="1 2">EAF2021</strain>
    </source>
</reference>
<protein>
    <submittedName>
        <fullName evidence="1">Uncharacterized protein</fullName>
    </submittedName>
</protein>
<dbReference type="EMBL" id="JAPFFF010000013">
    <property type="protein sequence ID" value="KAK8871911.1"/>
    <property type="molecule type" value="Genomic_DNA"/>
</dbReference>
<dbReference type="Proteomes" id="UP001470230">
    <property type="component" value="Unassembled WGS sequence"/>
</dbReference>
<name>A0ABR2J2C5_9EUKA</name>
<organism evidence="1 2">
    <name type="scientific">Tritrichomonas musculus</name>
    <dbReference type="NCBI Taxonomy" id="1915356"/>
    <lineage>
        <taxon>Eukaryota</taxon>
        <taxon>Metamonada</taxon>
        <taxon>Parabasalia</taxon>
        <taxon>Tritrichomonadida</taxon>
        <taxon>Tritrichomonadidae</taxon>
        <taxon>Tritrichomonas</taxon>
    </lineage>
</organism>
<gene>
    <name evidence="1" type="ORF">M9Y10_007657</name>
</gene>
<evidence type="ECO:0000313" key="1">
    <source>
        <dbReference type="EMBL" id="KAK8871911.1"/>
    </source>
</evidence>
<proteinExistence type="predicted"/>
<accession>A0ABR2J2C5</accession>
<comment type="caution">
    <text evidence="1">The sequence shown here is derived from an EMBL/GenBank/DDBJ whole genome shotgun (WGS) entry which is preliminary data.</text>
</comment>
<keyword evidence="2" id="KW-1185">Reference proteome</keyword>